<gene>
    <name evidence="1" type="ordered locus">TREPR_0361</name>
</gene>
<dbReference type="RefSeq" id="WP_015709646.1">
    <property type="nucleotide sequence ID" value="NC_015578.1"/>
</dbReference>
<dbReference type="OrthoDB" id="5472266at2"/>
<proteinExistence type="predicted"/>
<evidence type="ECO:0000313" key="2">
    <source>
        <dbReference type="Proteomes" id="UP000009223"/>
    </source>
</evidence>
<evidence type="ECO:0000313" key="1">
    <source>
        <dbReference type="EMBL" id="AEF83671.1"/>
    </source>
</evidence>
<dbReference type="EMBL" id="CP001843">
    <property type="protein sequence ID" value="AEF83671.1"/>
    <property type="molecule type" value="Genomic_DNA"/>
</dbReference>
<reference evidence="2" key="1">
    <citation type="submission" date="2009-12" db="EMBL/GenBank/DDBJ databases">
        <title>Complete sequence of Treponema primitia strain ZAS-2.</title>
        <authorList>
            <person name="Tetu S.G."/>
            <person name="Matson E."/>
            <person name="Ren Q."/>
            <person name="Seshadri R."/>
            <person name="Elbourne L."/>
            <person name="Hassan K.A."/>
            <person name="Durkin A."/>
            <person name="Radune D."/>
            <person name="Mohamoud Y."/>
            <person name="Shay R."/>
            <person name="Jin S."/>
            <person name="Zhang X."/>
            <person name="Lucey K."/>
            <person name="Ballor N.R."/>
            <person name="Ottesen E."/>
            <person name="Rosenthal R."/>
            <person name="Allen A."/>
            <person name="Leadbetter J.R."/>
            <person name="Paulsen I.T."/>
        </authorList>
    </citation>
    <scope>NUCLEOTIDE SEQUENCE [LARGE SCALE GENOMIC DNA]</scope>
    <source>
        <strain evidence="2">ATCC BAA-887 / DSM 12427 / ZAS-2</strain>
    </source>
</reference>
<dbReference type="Proteomes" id="UP000009223">
    <property type="component" value="Chromosome"/>
</dbReference>
<name>F5YN23_TREPZ</name>
<sequence length="77" mass="8641">MPQAQSMTIGEKLDMRMKSLELEKQGKLVEAEKLKKQIPLAPYLAKFYKEHLGLGALLKTGWNLSEAVAKYGSDFLS</sequence>
<reference evidence="1 2" key="2">
    <citation type="journal article" date="2011" name="ISME J.">
        <title>RNA-seq reveals cooperative metabolic interactions between two termite-gut spirochete species in co-culture.</title>
        <authorList>
            <person name="Rosenthal A.Z."/>
            <person name="Matson E.G."/>
            <person name="Eldar A."/>
            <person name="Leadbetter J.R."/>
        </authorList>
    </citation>
    <scope>NUCLEOTIDE SEQUENCE [LARGE SCALE GENOMIC DNA]</scope>
    <source>
        <strain evidence="2">ATCC BAA-887 / DSM 12427 / ZAS-2</strain>
    </source>
</reference>
<dbReference type="HOGENOM" id="CLU_198434_0_0_12"/>
<organism evidence="1 2">
    <name type="scientific">Treponema primitia (strain ATCC BAA-887 / DSM 12427 / ZAS-2)</name>
    <dbReference type="NCBI Taxonomy" id="545694"/>
    <lineage>
        <taxon>Bacteria</taxon>
        <taxon>Pseudomonadati</taxon>
        <taxon>Spirochaetota</taxon>
        <taxon>Spirochaetia</taxon>
        <taxon>Spirochaetales</taxon>
        <taxon>Treponemataceae</taxon>
        <taxon>Treponema</taxon>
    </lineage>
</organism>
<keyword evidence="2" id="KW-1185">Reference proteome</keyword>
<accession>F5YN23</accession>
<dbReference type="KEGG" id="tpi:TREPR_0361"/>
<dbReference type="AlphaFoldDB" id="F5YN23"/>
<protein>
    <submittedName>
        <fullName evidence="1">Uncharacterized protein</fullName>
    </submittedName>
</protein>